<gene>
    <name evidence="2" type="ORF">SAMN02745728_00387</name>
</gene>
<organism evidence="2 3">
    <name type="scientific">Desulfovibrio litoralis DSM 11393</name>
    <dbReference type="NCBI Taxonomy" id="1121455"/>
    <lineage>
        <taxon>Bacteria</taxon>
        <taxon>Pseudomonadati</taxon>
        <taxon>Thermodesulfobacteriota</taxon>
        <taxon>Desulfovibrionia</taxon>
        <taxon>Desulfovibrionales</taxon>
        <taxon>Desulfovibrionaceae</taxon>
        <taxon>Desulfovibrio</taxon>
    </lineage>
</organism>
<keyword evidence="1" id="KW-1133">Transmembrane helix</keyword>
<reference evidence="2 3" key="1">
    <citation type="submission" date="2016-12" db="EMBL/GenBank/DDBJ databases">
        <authorList>
            <person name="Song W.-J."/>
            <person name="Kurnit D.M."/>
        </authorList>
    </citation>
    <scope>NUCLEOTIDE SEQUENCE [LARGE SCALE GENOMIC DNA]</scope>
    <source>
        <strain evidence="2 3">DSM 11393</strain>
    </source>
</reference>
<dbReference type="RefSeq" id="WP_072695942.1">
    <property type="nucleotide sequence ID" value="NZ_FRDI01000002.1"/>
</dbReference>
<dbReference type="EMBL" id="FRDI01000002">
    <property type="protein sequence ID" value="SHN51837.1"/>
    <property type="molecule type" value="Genomic_DNA"/>
</dbReference>
<name>A0A1M7RZT3_9BACT</name>
<accession>A0A1M7RZT3</accession>
<proteinExistence type="predicted"/>
<evidence type="ECO:0000256" key="1">
    <source>
        <dbReference type="SAM" id="Phobius"/>
    </source>
</evidence>
<evidence type="ECO:0000313" key="3">
    <source>
        <dbReference type="Proteomes" id="UP000186469"/>
    </source>
</evidence>
<sequence length="78" mass="8621">MLHGETIQSPLPFDIPWWMPDHAIFFGVLYAVLFVIMSGLGYVIIKSLSQASKDATKDATQDAPHGAKCCDMEHTSCH</sequence>
<keyword evidence="1" id="KW-0812">Transmembrane</keyword>
<feature type="transmembrane region" description="Helical" evidence="1">
    <location>
        <begin position="23"/>
        <end position="45"/>
    </location>
</feature>
<keyword evidence="3" id="KW-1185">Reference proteome</keyword>
<dbReference type="AlphaFoldDB" id="A0A1M7RZT3"/>
<keyword evidence="1" id="KW-0472">Membrane</keyword>
<protein>
    <submittedName>
        <fullName evidence="2">Uncharacterized protein</fullName>
    </submittedName>
</protein>
<dbReference type="Proteomes" id="UP000186469">
    <property type="component" value="Unassembled WGS sequence"/>
</dbReference>
<dbReference type="STRING" id="1121455.SAMN02745728_00387"/>
<evidence type="ECO:0000313" key="2">
    <source>
        <dbReference type="EMBL" id="SHN51837.1"/>
    </source>
</evidence>